<dbReference type="AlphaFoldDB" id="A0ABC9QWB7"/>
<evidence type="ECO:0000313" key="2">
    <source>
        <dbReference type="Proteomes" id="UP000006976"/>
    </source>
</evidence>
<proteinExistence type="predicted"/>
<accession>A0ABC9QWB7</accession>
<dbReference type="Proteomes" id="UP000006976">
    <property type="component" value="Unassembled WGS sequence"/>
</dbReference>
<sequence length="76" mass="8602">MIPIMAAAELNKVIHFKPTVLKSNLPVQLYLKDGWGASLLLLKLFQYTKEVITTISDIAFIYVKASKIKSDTPYFI</sequence>
<name>A0ABC9QWB7_BACMY</name>
<organism evidence="1 2">
    <name type="scientific">Bacillus mycoides</name>
    <dbReference type="NCBI Taxonomy" id="1405"/>
    <lineage>
        <taxon>Bacteria</taxon>
        <taxon>Bacillati</taxon>
        <taxon>Bacillota</taxon>
        <taxon>Bacilli</taxon>
        <taxon>Bacillales</taxon>
        <taxon>Bacillaceae</taxon>
        <taxon>Bacillus</taxon>
        <taxon>Bacillus cereus group</taxon>
    </lineage>
</organism>
<gene>
    <name evidence="1" type="ORF">III_05284</name>
</gene>
<dbReference type="EMBL" id="AHEV01000042">
    <property type="protein sequence ID" value="EJR31626.1"/>
    <property type="molecule type" value="Genomic_DNA"/>
</dbReference>
<protein>
    <submittedName>
        <fullName evidence="1">Uncharacterized protein</fullName>
    </submittedName>
</protein>
<evidence type="ECO:0000313" key="1">
    <source>
        <dbReference type="EMBL" id="EJR31626.1"/>
    </source>
</evidence>
<comment type="caution">
    <text evidence="1">The sequence shown here is derived from an EMBL/GenBank/DDBJ whole genome shotgun (WGS) entry which is preliminary data.</text>
</comment>
<reference evidence="1 2" key="1">
    <citation type="submission" date="2012-04" db="EMBL/GenBank/DDBJ databases">
        <title>The Genome Sequence of Bacillus cereus VD078.</title>
        <authorList>
            <consortium name="The Broad Institute Genome Sequencing Platform"/>
            <consortium name="The Broad Institute Genome Sequencing Center for Infectious Disease"/>
            <person name="Feldgarden M."/>
            <person name="Van der Auwera G.A."/>
            <person name="Mahillon J."/>
            <person name="Duprez V."/>
            <person name="Timmery S."/>
            <person name="Mattelet C."/>
            <person name="Dierick K."/>
            <person name="Sun M."/>
            <person name="Yu Z."/>
            <person name="Zhu L."/>
            <person name="Hu X."/>
            <person name="Shank E.B."/>
            <person name="Swiecicka I."/>
            <person name="Hansen B.M."/>
            <person name="Andrup L."/>
            <person name="Young S.K."/>
            <person name="Zeng Q."/>
            <person name="Gargeya S."/>
            <person name="Fitzgerald M."/>
            <person name="Haas B."/>
            <person name="Abouelleil A."/>
            <person name="Alvarado L."/>
            <person name="Arachchi H.M."/>
            <person name="Berlin A."/>
            <person name="Chapman S.B."/>
            <person name="Goldberg J."/>
            <person name="Griggs A."/>
            <person name="Gujja S."/>
            <person name="Hansen M."/>
            <person name="Howarth C."/>
            <person name="Imamovic A."/>
            <person name="Larimer J."/>
            <person name="McCowen C."/>
            <person name="Montmayeur A."/>
            <person name="Murphy C."/>
            <person name="Neiman D."/>
            <person name="Pearson M."/>
            <person name="Priest M."/>
            <person name="Roberts A."/>
            <person name="Saif S."/>
            <person name="Shea T."/>
            <person name="Sisk P."/>
            <person name="Sykes S."/>
            <person name="Wortman J."/>
            <person name="Nusbaum C."/>
            <person name="Birren B."/>
        </authorList>
    </citation>
    <scope>NUCLEOTIDE SEQUENCE [LARGE SCALE GENOMIC DNA]</scope>
    <source>
        <strain evidence="1 2">VD078</strain>
    </source>
</reference>